<dbReference type="InterPro" id="IPR011010">
    <property type="entry name" value="DNA_brk_join_enz"/>
</dbReference>
<organism evidence="4 5">
    <name type="scientific">Marinomonas spartinae</name>
    <dbReference type="NCBI Taxonomy" id="1792290"/>
    <lineage>
        <taxon>Bacteria</taxon>
        <taxon>Pseudomonadati</taxon>
        <taxon>Pseudomonadota</taxon>
        <taxon>Gammaproteobacteria</taxon>
        <taxon>Oceanospirillales</taxon>
        <taxon>Oceanospirillaceae</taxon>
        <taxon>Marinomonas</taxon>
    </lineage>
</organism>
<dbReference type="GO" id="GO:0003677">
    <property type="term" value="F:DNA binding"/>
    <property type="evidence" value="ECO:0007669"/>
    <property type="project" value="UniProtKB-KW"/>
</dbReference>
<proteinExistence type="predicted"/>
<evidence type="ECO:0000256" key="2">
    <source>
        <dbReference type="ARBA" id="ARBA00023172"/>
    </source>
</evidence>
<dbReference type="GO" id="GO:0015074">
    <property type="term" value="P:DNA integration"/>
    <property type="evidence" value="ECO:0007669"/>
    <property type="project" value="InterPro"/>
</dbReference>
<evidence type="ECO:0000259" key="3">
    <source>
        <dbReference type="Pfam" id="PF00589"/>
    </source>
</evidence>
<keyword evidence="2" id="KW-0233">DNA recombination</keyword>
<dbReference type="GO" id="GO:0006310">
    <property type="term" value="P:DNA recombination"/>
    <property type="evidence" value="ECO:0007669"/>
    <property type="project" value="UniProtKB-KW"/>
</dbReference>
<dbReference type="Pfam" id="PF00589">
    <property type="entry name" value="Phage_integrase"/>
    <property type="match status" value="1"/>
</dbReference>
<dbReference type="STRING" id="1792290.MSP8886_01388"/>
<name>A0A1A8T960_9GAMM</name>
<feature type="domain" description="Tyr recombinase" evidence="3">
    <location>
        <begin position="193"/>
        <end position="370"/>
    </location>
</feature>
<sequence length="413" mass="47902">MSPRKPNRLARNLKVMRNQSGTYYYYKMPDGKMESLGKNIPESVAIDAAAALNIALSDQESLVNRIARRAEELRNYNPSNPPMSQVLDEFKHTVLLAALEAKKQSKSTVDIKLSKLDEYMELWSKIRVQDVRTFDLNNLLKTKTPHAQQKHVPLMRDIFRYAITAGYCDLNPAEQLKAKEPEARKRQRHTFDSYMEIYKIAPPWLKRAMDIALYSLQRRSDLVDIQIARDIDIKTRSIKILQRKTRNYKTPVHINIAMGDPLWNAVNDAITSTTHCPYLIHCRPNRMDRRDLAAKPHPFAVLPDYLTRKFREWRDKSGAYDHLKPNERPSFHDIRALGIMLYFKAGYPKEYIMALAGHATEDMTNHYIDGHEQKEALQVAAGLDVSKIDMTNINWKDNRIPRELAKLIDEEES</sequence>
<reference evidence="4 5" key="1">
    <citation type="submission" date="2016-06" db="EMBL/GenBank/DDBJ databases">
        <authorList>
            <person name="Kjaerup R.B."/>
            <person name="Dalgaard T.S."/>
            <person name="Juul-Madsen H.R."/>
        </authorList>
    </citation>
    <scope>NUCLEOTIDE SEQUENCE [LARGE SCALE GENOMIC DNA]</scope>
    <source>
        <strain evidence="4 5">CECT 8886</strain>
    </source>
</reference>
<keyword evidence="1" id="KW-0238">DNA-binding</keyword>
<evidence type="ECO:0000313" key="4">
    <source>
        <dbReference type="EMBL" id="SBS28978.1"/>
    </source>
</evidence>
<dbReference type="Gene3D" id="3.30.160.60">
    <property type="entry name" value="Classic Zinc Finger"/>
    <property type="match status" value="1"/>
</dbReference>
<dbReference type="Gene3D" id="1.10.150.130">
    <property type="match status" value="1"/>
</dbReference>
<dbReference type="InterPro" id="IPR013762">
    <property type="entry name" value="Integrase-like_cat_sf"/>
</dbReference>
<gene>
    <name evidence="4" type="ORF">MSP8886_01388</name>
</gene>
<dbReference type="EMBL" id="FLOB01000002">
    <property type="protein sequence ID" value="SBS28978.1"/>
    <property type="molecule type" value="Genomic_DNA"/>
</dbReference>
<keyword evidence="5" id="KW-1185">Reference proteome</keyword>
<evidence type="ECO:0000313" key="5">
    <source>
        <dbReference type="Proteomes" id="UP000092544"/>
    </source>
</evidence>
<dbReference type="InterPro" id="IPR010998">
    <property type="entry name" value="Integrase_recombinase_N"/>
</dbReference>
<protein>
    <submittedName>
        <fullName evidence="4">Phage integrase family protein</fullName>
    </submittedName>
</protein>
<dbReference type="OrthoDB" id="8781634at2"/>
<dbReference type="InterPro" id="IPR002104">
    <property type="entry name" value="Integrase_catalytic"/>
</dbReference>
<dbReference type="Gene3D" id="1.10.443.10">
    <property type="entry name" value="Intergrase catalytic core"/>
    <property type="match status" value="1"/>
</dbReference>
<accession>A0A1A8T960</accession>
<dbReference type="Proteomes" id="UP000092544">
    <property type="component" value="Unassembled WGS sequence"/>
</dbReference>
<dbReference type="RefSeq" id="WP_067014041.1">
    <property type="nucleotide sequence ID" value="NZ_FLOB01000002.1"/>
</dbReference>
<evidence type="ECO:0000256" key="1">
    <source>
        <dbReference type="ARBA" id="ARBA00023125"/>
    </source>
</evidence>
<dbReference type="AlphaFoldDB" id="A0A1A8T960"/>
<dbReference type="SUPFAM" id="SSF56349">
    <property type="entry name" value="DNA breaking-rejoining enzymes"/>
    <property type="match status" value="1"/>
</dbReference>